<evidence type="ECO:0000313" key="2">
    <source>
        <dbReference type="EMBL" id="MDI1474829.1"/>
    </source>
</evidence>
<dbReference type="Pfam" id="PF08906">
    <property type="entry name" value="T6SS_Tdi1_C"/>
    <property type="match status" value="1"/>
</dbReference>
<proteinExistence type="predicted"/>
<reference evidence="2" key="1">
    <citation type="submission" date="2023-04" db="EMBL/GenBank/DDBJ databases">
        <title>A new Streptococcus species isolated from the patient with bacteremia.</title>
        <authorList>
            <person name="Chen Y.-S."/>
            <person name="Lee C.-Y."/>
            <person name="Chan C.-K."/>
        </authorList>
    </citation>
    <scope>NUCLEOTIDE SEQUENCE</scope>
    <source>
        <strain evidence="2">ST22-14</strain>
    </source>
</reference>
<evidence type="ECO:0000259" key="1">
    <source>
        <dbReference type="Pfam" id="PF08906"/>
    </source>
</evidence>
<dbReference type="RefSeq" id="WP_281335702.1">
    <property type="nucleotide sequence ID" value="NZ_JARZZP010000018.1"/>
</dbReference>
<evidence type="ECO:0000313" key="3">
    <source>
        <dbReference type="Proteomes" id="UP001160991"/>
    </source>
</evidence>
<name>A0ABT6PFR9_9STRE</name>
<feature type="domain" description="T6SS immunity protein Tdi1 C-terminal" evidence="1">
    <location>
        <begin position="107"/>
        <end position="176"/>
    </location>
</feature>
<accession>A0ABT6PFR9</accession>
<sequence length="177" mass="20480">MFNSFLEFFGSENKGYVKRSEDIYLDFIMNYSKESFGSGLFRVVDSNNLEYFKGLVQSCFSELSDDIRVIGFDWLGRIFVSSDTSDSKIYMCDAGSHEILEIPLGIKEFLNNEIPEYPDELFALDFYKEYISQGGISPSYDQCIGYKVPLFLGGLDDFSNIEQIDFDVFWTLMTQLW</sequence>
<comment type="caution">
    <text evidence="2">The sequence shown here is derived from an EMBL/GenBank/DDBJ whole genome shotgun (WGS) entry which is preliminary data.</text>
</comment>
<protein>
    <submittedName>
        <fullName evidence="2">DUF1851 domain-containing protein</fullName>
    </submittedName>
</protein>
<gene>
    <name evidence="2" type="ORF">QEZ38_09020</name>
</gene>
<organism evidence="2 3">
    <name type="scientific">Streptococcus taonis</name>
    <dbReference type="NCBI Taxonomy" id="3041623"/>
    <lineage>
        <taxon>Bacteria</taxon>
        <taxon>Bacillati</taxon>
        <taxon>Bacillota</taxon>
        <taxon>Bacilli</taxon>
        <taxon>Lactobacillales</taxon>
        <taxon>Streptococcaceae</taxon>
        <taxon>Streptococcus</taxon>
    </lineage>
</organism>
<dbReference type="InterPro" id="IPR015002">
    <property type="entry name" value="T6SS_Tdi1_C"/>
</dbReference>
<dbReference type="Proteomes" id="UP001160991">
    <property type="component" value="Unassembled WGS sequence"/>
</dbReference>
<keyword evidence="3" id="KW-1185">Reference proteome</keyword>
<dbReference type="EMBL" id="JARZZP010000018">
    <property type="protein sequence ID" value="MDI1474829.1"/>
    <property type="molecule type" value="Genomic_DNA"/>
</dbReference>